<proteinExistence type="predicted"/>
<organism evidence="3 4">
    <name type="scientific">Nannocystis pusilla</name>
    <dbReference type="NCBI Taxonomy" id="889268"/>
    <lineage>
        <taxon>Bacteria</taxon>
        <taxon>Pseudomonadati</taxon>
        <taxon>Myxococcota</taxon>
        <taxon>Polyangia</taxon>
        <taxon>Nannocystales</taxon>
        <taxon>Nannocystaceae</taxon>
        <taxon>Nannocystis</taxon>
    </lineage>
</organism>
<evidence type="ECO:0000313" key="4">
    <source>
        <dbReference type="Proteomes" id="UP001139031"/>
    </source>
</evidence>
<keyword evidence="4" id="KW-1185">Reference proteome</keyword>
<dbReference type="InterPro" id="IPR010998">
    <property type="entry name" value="Integrase_recombinase_N"/>
</dbReference>
<accession>A0ABS7U5Y6</accession>
<evidence type="ECO:0000313" key="3">
    <source>
        <dbReference type="EMBL" id="MBZ5715879.1"/>
    </source>
</evidence>
<dbReference type="Pfam" id="PF14659">
    <property type="entry name" value="Phage_int_SAM_3"/>
    <property type="match status" value="1"/>
</dbReference>
<dbReference type="InterPro" id="IPR011010">
    <property type="entry name" value="DNA_brk_join_enz"/>
</dbReference>
<feature type="domain" description="Integrase SAM-like N-terminal" evidence="2">
    <location>
        <begin position="3"/>
        <end position="54"/>
    </location>
</feature>
<keyword evidence="1" id="KW-0238">DNA-binding</keyword>
<dbReference type="InterPro" id="IPR004107">
    <property type="entry name" value="Integrase_SAM-like_N"/>
</dbReference>
<dbReference type="Gene3D" id="1.10.150.130">
    <property type="match status" value="1"/>
</dbReference>
<name>A0ABS7U5Y6_9BACT</name>
<protein>
    <recommendedName>
        <fullName evidence="2">Integrase SAM-like N-terminal domain-containing protein</fullName>
    </recommendedName>
</protein>
<sequence>MPTVAEFAKEWLELCTAERQRPATLENKHFALKKHILPILGATRLDAVDDRAIARFKRERQGVAAATVNNCAKEQGHRVQVPSHRRRCGGRGVGPPRRWTRRANAGALARPSSSCPRAVVRSHVPRVRRERRLAVSLAPGAGRSPPRLRGAPHADHYDEHRLEVSDANPDGCTPEHRCRGHTDGHTHGADCGHPAVPHGDHVDYLVGDHLHHPHGGHCDHHGRVTLT</sequence>
<reference evidence="3" key="1">
    <citation type="submission" date="2021-08" db="EMBL/GenBank/DDBJ databases">
        <authorList>
            <person name="Stevens D.C."/>
        </authorList>
    </citation>
    <scope>NUCLEOTIDE SEQUENCE</scope>
    <source>
        <strain evidence="3">DSM 53165</strain>
    </source>
</reference>
<dbReference type="Proteomes" id="UP001139031">
    <property type="component" value="Unassembled WGS sequence"/>
</dbReference>
<dbReference type="SUPFAM" id="SSF56349">
    <property type="entry name" value="DNA breaking-rejoining enzymes"/>
    <property type="match status" value="1"/>
</dbReference>
<gene>
    <name evidence="3" type="ORF">K7C98_42180</name>
</gene>
<evidence type="ECO:0000259" key="2">
    <source>
        <dbReference type="Pfam" id="PF14659"/>
    </source>
</evidence>
<comment type="caution">
    <text evidence="3">The sequence shown here is derived from an EMBL/GenBank/DDBJ whole genome shotgun (WGS) entry which is preliminary data.</text>
</comment>
<evidence type="ECO:0000256" key="1">
    <source>
        <dbReference type="ARBA" id="ARBA00023125"/>
    </source>
</evidence>
<dbReference type="EMBL" id="JAIRAU010000059">
    <property type="protein sequence ID" value="MBZ5715879.1"/>
    <property type="molecule type" value="Genomic_DNA"/>
</dbReference>